<evidence type="ECO:0000313" key="2">
    <source>
        <dbReference type="EMBL" id="KAJ8043409.1"/>
    </source>
</evidence>
<comment type="caution">
    <text evidence="2">The sequence shown here is derived from an EMBL/GenBank/DDBJ whole genome shotgun (WGS) entry which is preliminary data.</text>
</comment>
<dbReference type="EMBL" id="JAIZAY010000004">
    <property type="protein sequence ID" value="KAJ8043409.1"/>
    <property type="molecule type" value="Genomic_DNA"/>
</dbReference>
<feature type="compositionally biased region" description="Basic residues" evidence="1">
    <location>
        <begin position="1"/>
        <end position="10"/>
    </location>
</feature>
<protein>
    <submittedName>
        <fullName evidence="2">Uncharacterized protein</fullName>
    </submittedName>
</protein>
<organism evidence="2 3">
    <name type="scientific">Holothuria leucospilota</name>
    <name type="common">Black long sea cucumber</name>
    <name type="synonym">Mertensiothuria leucospilota</name>
    <dbReference type="NCBI Taxonomy" id="206669"/>
    <lineage>
        <taxon>Eukaryota</taxon>
        <taxon>Metazoa</taxon>
        <taxon>Echinodermata</taxon>
        <taxon>Eleutherozoa</taxon>
        <taxon>Echinozoa</taxon>
        <taxon>Holothuroidea</taxon>
        <taxon>Aspidochirotacea</taxon>
        <taxon>Aspidochirotida</taxon>
        <taxon>Holothuriidae</taxon>
        <taxon>Holothuria</taxon>
    </lineage>
</organism>
<evidence type="ECO:0000256" key="1">
    <source>
        <dbReference type="SAM" id="MobiDB-lite"/>
    </source>
</evidence>
<gene>
    <name evidence="2" type="ORF">HOLleu_10475</name>
</gene>
<accession>A0A9Q1HEJ7</accession>
<evidence type="ECO:0000313" key="3">
    <source>
        <dbReference type="Proteomes" id="UP001152320"/>
    </source>
</evidence>
<keyword evidence="3" id="KW-1185">Reference proteome</keyword>
<name>A0A9Q1HEJ7_HOLLE</name>
<feature type="region of interest" description="Disordered" evidence="1">
    <location>
        <begin position="1"/>
        <end position="24"/>
    </location>
</feature>
<sequence length="89" mass="10351">MYMHYGKRKNPIVFDGGQRSSGVKKQNFKNSQDRLMGSPEGKKQIFPRIPKIIILSHQMSKCKISQEFPRSNMNLKLFFQHVKIAALDQ</sequence>
<dbReference type="Proteomes" id="UP001152320">
    <property type="component" value="Chromosome 4"/>
</dbReference>
<reference evidence="2" key="1">
    <citation type="submission" date="2021-10" db="EMBL/GenBank/DDBJ databases">
        <title>Tropical sea cucumber genome reveals ecological adaptation and Cuvierian tubules defense mechanism.</title>
        <authorList>
            <person name="Chen T."/>
        </authorList>
    </citation>
    <scope>NUCLEOTIDE SEQUENCE</scope>
    <source>
        <strain evidence="2">Nanhai2018</strain>
        <tissue evidence="2">Muscle</tissue>
    </source>
</reference>
<dbReference type="AlphaFoldDB" id="A0A9Q1HEJ7"/>
<proteinExistence type="predicted"/>